<proteinExistence type="predicted"/>
<dbReference type="AlphaFoldDB" id="A0AAV1YGV4"/>
<keyword evidence="3" id="KW-1185">Reference proteome</keyword>
<accession>A0AAV1YGV4</accession>
<gene>
    <name evidence="2" type="ORF">LLUT_LOCUS33249</name>
</gene>
<comment type="caution">
    <text evidence="2">The sequence shown here is derived from an EMBL/GenBank/DDBJ whole genome shotgun (WGS) entry which is preliminary data.</text>
</comment>
<evidence type="ECO:0000256" key="1">
    <source>
        <dbReference type="SAM" id="MobiDB-lite"/>
    </source>
</evidence>
<evidence type="ECO:0000313" key="2">
    <source>
        <dbReference type="EMBL" id="CAL0332189.1"/>
    </source>
</evidence>
<reference evidence="2 3" key="1">
    <citation type="submission" date="2024-03" db="EMBL/GenBank/DDBJ databases">
        <authorList>
            <person name="Martinez-Hernandez J."/>
        </authorList>
    </citation>
    <scope>NUCLEOTIDE SEQUENCE [LARGE SCALE GENOMIC DNA]</scope>
</reference>
<feature type="region of interest" description="Disordered" evidence="1">
    <location>
        <begin position="1"/>
        <end position="20"/>
    </location>
</feature>
<protein>
    <submittedName>
        <fullName evidence="2">Uncharacterized protein</fullName>
    </submittedName>
</protein>
<name>A0AAV1YGV4_LUPLU</name>
<sequence>MAIAWTGPGDTSAEPGVGVSNGGAATLGGVVSGGGGYTTGGVGFVRGVGGVRVVEVEGGGEKAMVLSEEGGVGDVVGRLKMGEGRKVAVGGGGGEVTVVVQDE</sequence>
<dbReference type="EMBL" id="CAXHTB010000024">
    <property type="protein sequence ID" value="CAL0332189.1"/>
    <property type="molecule type" value="Genomic_DNA"/>
</dbReference>
<dbReference type="Proteomes" id="UP001497480">
    <property type="component" value="Unassembled WGS sequence"/>
</dbReference>
<organism evidence="2 3">
    <name type="scientific">Lupinus luteus</name>
    <name type="common">European yellow lupine</name>
    <dbReference type="NCBI Taxonomy" id="3873"/>
    <lineage>
        <taxon>Eukaryota</taxon>
        <taxon>Viridiplantae</taxon>
        <taxon>Streptophyta</taxon>
        <taxon>Embryophyta</taxon>
        <taxon>Tracheophyta</taxon>
        <taxon>Spermatophyta</taxon>
        <taxon>Magnoliopsida</taxon>
        <taxon>eudicotyledons</taxon>
        <taxon>Gunneridae</taxon>
        <taxon>Pentapetalae</taxon>
        <taxon>rosids</taxon>
        <taxon>fabids</taxon>
        <taxon>Fabales</taxon>
        <taxon>Fabaceae</taxon>
        <taxon>Papilionoideae</taxon>
        <taxon>50 kb inversion clade</taxon>
        <taxon>genistoids sensu lato</taxon>
        <taxon>core genistoids</taxon>
        <taxon>Genisteae</taxon>
        <taxon>Lupinus</taxon>
    </lineage>
</organism>
<evidence type="ECO:0000313" key="3">
    <source>
        <dbReference type="Proteomes" id="UP001497480"/>
    </source>
</evidence>